<proteinExistence type="predicted"/>
<dbReference type="EMBL" id="CDSF01000153">
    <property type="protein sequence ID" value="CEP03616.1"/>
    <property type="molecule type" value="Genomic_DNA"/>
</dbReference>
<name>A0A0G4J8Q1_PLABS</name>
<reference evidence="1 2" key="1">
    <citation type="submission" date="2015-02" db="EMBL/GenBank/DDBJ databases">
        <authorList>
            <person name="Chooi Y.-H."/>
        </authorList>
    </citation>
    <scope>NUCLEOTIDE SEQUENCE [LARGE SCALE GENOMIC DNA]</scope>
    <source>
        <strain evidence="1">E3</strain>
    </source>
</reference>
<organism evidence="1 2">
    <name type="scientific">Plasmodiophora brassicae</name>
    <name type="common">Clubroot disease agent</name>
    <dbReference type="NCBI Taxonomy" id="37360"/>
    <lineage>
        <taxon>Eukaryota</taxon>
        <taxon>Sar</taxon>
        <taxon>Rhizaria</taxon>
        <taxon>Endomyxa</taxon>
        <taxon>Phytomyxea</taxon>
        <taxon>Plasmodiophorida</taxon>
        <taxon>Plasmodiophoridae</taxon>
        <taxon>Plasmodiophora</taxon>
    </lineage>
</organism>
<keyword evidence="2" id="KW-1185">Reference proteome</keyword>
<sequence length="705" mass="77453">MGDLASFFEDDCLTSSDEKQPGGDSDLNESVWHHKKLNTSNITFSTTSVDEELMAVAKEEVAAVTAKVRRAIGKEHPDLSDCVNYFLNGIINELFDALGEGVPTSETITGEEFTHFVRVLACLSVYKTTPSVFFDPDRAHLYPAAANFSQDRFRVIMSAFKTKRGCDSSTVTTWDRPFSTDILIRRTEVAFTRTSCAVAFVQPKSILSVDDDQYRLTSALSEELLGMTRVSNEKKAFGIVSTNAVSLTSGILLGVRLLGKGEGYGDVDMVLDICLDRGYLQPNLIKYLMSCGFEILGTHKRMKTFPFLFRQGASQGLIGNQLVVAEAGAKSLYVAKCKYGERALYAVAFRSGRGRVATMVTSNANFTSWVCKTQDGRKWNQSLPGSQLIQDAIDDHVIPLTDAQSGHDWHIVRTGCSKFTSTLAAAAVRAFARSLTDDDTQLLQSLGIRSADDVDESPVVEFTRDELNGKTVLELKELAASLNLTRVSSASKPTLVERIYECMSSVKLVTKLLQLWFMKPARTPAIKMGSANEVNIAMALASWMNIYGSGWSVANGEIVHRGLLQNREVPVLATSIDGAAVLEKTIDDIVVSSLVCVIEFKSATENSTEREAPRSRLQRVRDIVGDSNRRMFEFDARSPLFKATVWTAEYRGQLLHHCATTKCNSALFVNASGQTVVYAALVSFSPESLQQYQAMIARLDAGSPC</sequence>
<gene>
    <name evidence="1" type="ORF">PBRA_009501</name>
</gene>
<evidence type="ECO:0000313" key="1">
    <source>
        <dbReference type="EMBL" id="CEP03616.1"/>
    </source>
</evidence>
<dbReference type="AlphaFoldDB" id="A0A0G4J8Q1"/>
<accession>A0A0G4J8Q1</accession>
<evidence type="ECO:0000313" key="2">
    <source>
        <dbReference type="Proteomes" id="UP000039324"/>
    </source>
</evidence>
<evidence type="ECO:0008006" key="3">
    <source>
        <dbReference type="Google" id="ProtNLM"/>
    </source>
</evidence>
<dbReference type="Proteomes" id="UP000039324">
    <property type="component" value="Unassembled WGS sequence"/>
</dbReference>
<protein>
    <recommendedName>
        <fullName evidence="3">SAP domain-containing protein</fullName>
    </recommendedName>
</protein>